<accession>A0ACC2GZE8</accession>
<reference evidence="1" key="1">
    <citation type="submission" date="2021-05" db="EMBL/GenBank/DDBJ databases">
        <authorList>
            <person name="Pan Q."/>
            <person name="Jouanno E."/>
            <person name="Zahm M."/>
            <person name="Klopp C."/>
            <person name="Cabau C."/>
            <person name="Louis A."/>
            <person name="Berthelot C."/>
            <person name="Parey E."/>
            <person name="Roest Crollius H."/>
            <person name="Montfort J."/>
            <person name="Robinson-Rechavi M."/>
            <person name="Bouchez O."/>
            <person name="Lampietro C."/>
            <person name="Lopez Roques C."/>
            <person name="Donnadieu C."/>
            <person name="Postlethwait J."/>
            <person name="Bobe J."/>
            <person name="Dillon D."/>
            <person name="Chandos A."/>
            <person name="von Hippel F."/>
            <person name="Guiguen Y."/>
        </authorList>
    </citation>
    <scope>NUCLEOTIDE SEQUENCE</scope>
    <source>
        <strain evidence="1">YG-Jan2019</strain>
    </source>
</reference>
<evidence type="ECO:0000313" key="1">
    <source>
        <dbReference type="EMBL" id="KAJ8008988.1"/>
    </source>
</evidence>
<keyword evidence="2" id="KW-1185">Reference proteome</keyword>
<dbReference type="EMBL" id="CM055734">
    <property type="protein sequence ID" value="KAJ8008988.1"/>
    <property type="molecule type" value="Genomic_DNA"/>
</dbReference>
<organism evidence="1 2">
    <name type="scientific">Dallia pectoralis</name>
    <name type="common">Alaska blackfish</name>
    <dbReference type="NCBI Taxonomy" id="75939"/>
    <lineage>
        <taxon>Eukaryota</taxon>
        <taxon>Metazoa</taxon>
        <taxon>Chordata</taxon>
        <taxon>Craniata</taxon>
        <taxon>Vertebrata</taxon>
        <taxon>Euteleostomi</taxon>
        <taxon>Actinopterygii</taxon>
        <taxon>Neopterygii</taxon>
        <taxon>Teleostei</taxon>
        <taxon>Protacanthopterygii</taxon>
        <taxon>Esociformes</taxon>
        <taxon>Umbridae</taxon>
        <taxon>Dallia</taxon>
    </lineage>
</organism>
<evidence type="ECO:0000313" key="2">
    <source>
        <dbReference type="Proteomes" id="UP001157502"/>
    </source>
</evidence>
<comment type="caution">
    <text evidence="1">The sequence shown here is derived from an EMBL/GenBank/DDBJ whole genome shotgun (WGS) entry which is preliminary data.</text>
</comment>
<name>A0ACC2GZE8_DALPE</name>
<dbReference type="Proteomes" id="UP001157502">
    <property type="component" value="Chromosome 7"/>
</dbReference>
<proteinExistence type="predicted"/>
<protein>
    <submittedName>
        <fullName evidence="1">Uncharacterized protein</fullName>
    </submittedName>
</protein>
<gene>
    <name evidence="1" type="ORF">DPEC_G00084140</name>
</gene>
<sequence length="359" mass="39215">MRRALLNTTRGTALSVGLGERSRQLNSCAALVYRRHGHDLDTVRMEEMSLPALGRHSVRLKMLASPINPADVNMLKGTYPILPMFPAVGGNEGVGEVVEVGSEVTSLRPGDWAIPWDTGFGTWRTEAVCEAGDLLLVPRDMSLLGAATIGVNPCTAYRMLHDFVPLKPGATVIQNGANSAVGQAVIQIAAALGVKTINVIRDRPHRRELEKELMSMGADVVVTEEEMQGLRLENVIQDLQRPVLGLNCVGGLSGGLVLSSLRDGGTMVTYGGMAKKPLHIPAKALIFRNITLHGFWMTQWKRNNSQDMSRLVTMVTTVCGLMKAGHLRPPHCAQVPFHQYRRALQATTQSHQRKHVLIM</sequence>